<accession>A0ABQ6P3D5</accession>
<reference evidence="1 2" key="1">
    <citation type="submission" date="2023-06" db="EMBL/GenBank/DDBJ databases">
        <title>Draft genome sequence of Novosphingobium sp. strain IK01.</title>
        <authorList>
            <person name="Hatamoto M."/>
            <person name="Ikarashi T."/>
            <person name="Yamaguchi T."/>
        </authorList>
    </citation>
    <scope>NUCLEOTIDE SEQUENCE [LARGE SCALE GENOMIC DNA]</scope>
    <source>
        <strain evidence="1 2">IK01</strain>
    </source>
</reference>
<dbReference type="InterPro" id="IPR029014">
    <property type="entry name" value="NiFe-Hase_large"/>
</dbReference>
<gene>
    <name evidence="1" type="ORF">NUTIK01_01520</name>
</gene>
<organism evidence="1 2">
    <name type="scientific">Novosphingobium pituita</name>
    <dbReference type="NCBI Taxonomy" id="3056842"/>
    <lineage>
        <taxon>Bacteria</taxon>
        <taxon>Pseudomonadati</taxon>
        <taxon>Pseudomonadota</taxon>
        <taxon>Alphaproteobacteria</taxon>
        <taxon>Sphingomonadales</taxon>
        <taxon>Sphingomonadaceae</taxon>
        <taxon>Novosphingobium</taxon>
    </lineage>
</organism>
<dbReference type="Gene3D" id="1.10.645.10">
    <property type="entry name" value="Cytochrome-c3 Hydrogenase, chain B"/>
    <property type="match status" value="2"/>
</dbReference>
<comment type="caution">
    <text evidence="1">The sequence shown here is derived from an EMBL/GenBank/DDBJ whole genome shotgun (WGS) entry which is preliminary data.</text>
</comment>
<evidence type="ECO:0000313" key="2">
    <source>
        <dbReference type="Proteomes" id="UP001187221"/>
    </source>
</evidence>
<proteinExistence type="predicted"/>
<protein>
    <recommendedName>
        <fullName evidence="3">Ni,Fe-hydrogenase III large subunit</fullName>
    </recommendedName>
</protein>
<dbReference type="SUPFAM" id="SSF56762">
    <property type="entry name" value="HydB/Nqo4-like"/>
    <property type="match status" value="1"/>
</dbReference>
<evidence type="ECO:0000313" key="1">
    <source>
        <dbReference type="EMBL" id="GMM59375.1"/>
    </source>
</evidence>
<dbReference type="Proteomes" id="UP001187221">
    <property type="component" value="Unassembled WGS sequence"/>
</dbReference>
<dbReference type="EMBL" id="BTFW01000001">
    <property type="protein sequence ID" value="GMM59375.1"/>
    <property type="molecule type" value="Genomic_DNA"/>
</dbReference>
<dbReference type="RefSeq" id="WP_317973233.1">
    <property type="nucleotide sequence ID" value="NZ_BTFW01000001.1"/>
</dbReference>
<sequence length="270" mass="27860">MTGLRLRLGLKAGAQGQVCAHVTEAVFPAVEGLLRGLPAGRAAQAVRRLHGLCRAAQGLCADLALAAAMATDMPASDLRAVTGAALVEIARETGLRLCLDWAALLGEAPQVEAARALMQVTREGKVPDPDGLMGWIAARGAEGLPARVLAAAPAELAPAFAARLETLAGIPARLAELAAGCPLPQGRRLGPGHGEASVECARGRLVHQVRVEHGQIVEYRIDAPSARRFAPGGDALALLAACGDARAVDWTMQAIDPCVGWVLDPAVEAN</sequence>
<keyword evidence="2" id="KW-1185">Reference proteome</keyword>
<evidence type="ECO:0008006" key="3">
    <source>
        <dbReference type="Google" id="ProtNLM"/>
    </source>
</evidence>
<name>A0ABQ6P3D5_9SPHN</name>